<dbReference type="InterPro" id="IPR011008">
    <property type="entry name" value="Dimeric_a/b-barrel"/>
</dbReference>
<keyword evidence="3" id="KW-1185">Reference proteome</keyword>
<dbReference type="InterPro" id="IPR007138">
    <property type="entry name" value="ABM_dom"/>
</dbReference>
<dbReference type="AlphaFoldDB" id="A0A9X3JFV9"/>
<keyword evidence="2" id="KW-0503">Monooxygenase</keyword>
<name>A0A9X3JFV9_9LACT</name>
<dbReference type="Pfam" id="PF03992">
    <property type="entry name" value="ABM"/>
    <property type="match status" value="1"/>
</dbReference>
<gene>
    <name evidence="2" type="ORF">OW157_04060</name>
</gene>
<dbReference type="Gene3D" id="3.30.70.100">
    <property type="match status" value="1"/>
</dbReference>
<dbReference type="RefSeq" id="WP_268752058.1">
    <property type="nucleotide sequence ID" value="NZ_JAPRFQ010000001.1"/>
</dbReference>
<proteinExistence type="predicted"/>
<reference evidence="2" key="1">
    <citation type="submission" date="2022-12" db="EMBL/GenBank/DDBJ databases">
        <title>Description and comparative metabolic analysis of Aerococcus sp. nov., isolated from the feces of a pig.</title>
        <authorList>
            <person name="Chang Y.-H."/>
        </authorList>
    </citation>
    <scope>NUCLEOTIDE SEQUENCE</scope>
    <source>
        <strain evidence="2">YH-aer222</strain>
    </source>
</reference>
<keyword evidence="2" id="KW-0560">Oxidoreductase</keyword>
<dbReference type="Proteomes" id="UP001146670">
    <property type="component" value="Unassembled WGS sequence"/>
</dbReference>
<evidence type="ECO:0000313" key="3">
    <source>
        <dbReference type="Proteomes" id="UP001146670"/>
    </source>
</evidence>
<dbReference type="GO" id="GO:0004497">
    <property type="term" value="F:monooxygenase activity"/>
    <property type="evidence" value="ECO:0007669"/>
    <property type="project" value="UniProtKB-KW"/>
</dbReference>
<evidence type="ECO:0000259" key="1">
    <source>
        <dbReference type="PROSITE" id="PS51725"/>
    </source>
</evidence>
<organism evidence="2 3">
    <name type="scientific">Aerococcus kribbianus</name>
    <dbReference type="NCBI Taxonomy" id="2999064"/>
    <lineage>
        <taxon>Bacteria</taxon>
        <taxon>Bacillati</taxon>
        <taxon>Bacillota</taxon>
        <taxon>Bacilli</taxon>
        <taxon>Lactobacillales</taxon>
        <taxon>Aerococcaceae</taxon>
        <taxon>Aerococcus</taxon>
    </lineage>
</organism>
<protein>
    <submittedName>
        <fullName evidence="2">Antibiotic biosynthesis monooxygenase</fullName>
    </submittedName>
</protein>
<comment type="caution">
    <text evidence="2">The sequence shown here is derived from an EMBL/GenBank/DDBJ whole genome shotgun (WGS) entry which is preliminary data.</text>
</comment>
<dbReference type="EMBL" id="JAPRFR010000001">
    <property type="protein sequence ID" value="MCZ0725745.1"/>
    <property type="molecule type" value="Genomic_DNA"/>
</dbReference>
<dbReference type="PROSITE" id="PS51725">
    <property type="entry name" value="ABM"/>
    <property type="match status" value="1"/>
</dbReference>
<dbReference type="SUPFAM" id="SSF54909">
    <property type="entry name" value="Dimeric alpha+beta barrel"/>
    <property type="match status" value="1"/>
</dbReference>
<accession>A0A9X3JFV9</accession>
<evidence type="ECO:0000313" key="2">
    <source>
        <dbReference type="EMBL" id="MCZ0725745.1"/>
    </source>
</evidence>
<sequence>MAILITIDYQGEQASRFAQEMVDQGIVDRIRAQEGNLVYDYYLPWDKQDVVRLVDVWVDQAAIDHHHASAMMEEIISLREKYQLTMTVNRYQINQDQVPDSDQAFIKD</sequence>
<feature type="domain" description="ABM" evidence="1">
    <location>
        <begin position="1"/>
        <end position="93"/>
    </location>
</feature>